<gene>
    <name evidence="2" type="ORF">PROFUN_01568</name>
</gene>
<feature type="region of interest" description="Disordered" evidence="1">
    <location>
        <begin position="118"/>
        <end position="145"/>
    </location>
</feature>
<organism evidence="2 3">
    <name type="scientific">Planoprotostelium fungivorum</name>
    <dbReference type="NCBI Taxonomy" id="1890364"/>
    <lineage>
        <taxon>Eukaryota</taxon>
        <taxon>Amoebozoa</taxon>
        <taxon>Evosea</taxon>
        <taxon>Variosea</taxon>
        <taxon>Cavosteliida</taxon>
        <taxon>Cavosteliaceae</taxon>
        <taxon>Planoprotostelium</taxon>
    </lineage>
</organism>
<evidence type="ECO:0000313" key="2">
    <source>
        <dbReference type="EMBL" id="PRP87306.1"/>
    </source>
</evidence>
<proteinExistence type="predicted"/>
<comment type="caution">
    <text evidence="2">The sequence shown here is derived from an EMBL/GenBank/DDBJ whole genome shotgun (WGS) entry which is preliminary data.</text>
</comment>
<reference evidence="2 3" key="1">
    <citation type="journal article" date="2018" name="Genome Biol. Evol.">
        <title>Multiple Roots of Fruiting Body Formation in Amoebozoa.</title>
        <authorList>
            <person name="Hillmann F."/>
            <person name="Forbes G."/>
            <person name="Novohradska S."/>
            <person name="Ferling I."/>
            <person name="Riege K."/>
            <person name="Groth M."/>
            <person name="Westermann M."/>
            <person name="Marz M."/>
            <person name="Spaller T."/>
            <person name="Winckler T."/>
            <person name="Schaap P."/>
            <person name="Glockner G."/>
        </authorList>
    </citation>
    <scope>NUCLEOTIDE SEQUENCE [LARGE SCALE GENOMIC DNA]</scope>
    <source>
        <strain evidence="2 3">Jena</strain>
    </source>
</reference>
<evidence type="ECO:0000256" key="1">
    <source>
        <dbReference type="SAM" id="MobiDB-lite"/>
    </source>
</evidence>
<name>A0A2P6NTP2_9EUKA</name>
<dbReference type="AlphaFoldDB" id="A0A2P6NTP2"/>
<protein>
    <submittedName>
        <fullName evidence="2">Uncharacterized protein</fullName>
    </submittedName>
</protein>
<accession>A0A2P6NTP2</accession>
<dbReference type="InParanoid" id="A0A2P6NTP2"/>
<evidence type="ECO:0000313" key="3">
    <source>
        <dbReference type="Proteomes" id="UP000241769"/>
    </source>
</evidence>
<feature type="compositionally biased region" description="Basic and acidic residues" evidence="1">
    <location>
        <begin position="126"/>
        <end position="142"/>
    </location>
</feature>
<keyword evidence="3" id="KW-1185">Reference proteome</keyword>
<dbReference type="EMBL" id="MDYQ01000021">
    <property type="protein sequence ID" value="PRP87306.1"/>
    <property type="molecule type" value="Genomic_DNA"/>
</dbReference>
<dbReference type="Proteomes" id="UP000241769">
    <property type="component" value="Unassembled WGS sequence"/>
</dbReference>
<sequence length="177" mass="20346">MCVLACTAANRSSPTTINTEFKRGVRDFWLVISFRSGQGRSHAHSDRFDKEWTLIIRWFISDFPSDRPVELHHERFLQVLPLKSQSYGFGLFIGAFVPTTAKIRRNFIRILSNSSHGVAKDNSASEAEHSRTQLHQGRREQRLPQTDIILPSRPFSLRTQSGSLEKQNEEEQHRTIG</sequence>